<dbReference type="AlphaFoldDB" id="A0A2S3VTR3"/>
<keyword evidence="2" id="KW-1185">Reference proteome</keyword>
<sequence>MARAHRAGQPDCDYDNGFEDTEISPELARLLVPPRIGALYSHYLRCDACQRFTWRVRTDAVCVESGVRISSEVSRSATLSNR</sequence>
<reference evidence="2" key="1">
    <citation type="submission" date="2017-02" db="EMBL/GenBank/DDBJ databases">
        <authorList>
            <person name="Furmanczyk E.M."/>
        </authorList>
    </citation>
    <scope>NUCLEOTIDE SEQUENCE [LARGE SCALE GENOMIC DNA]</scope>
    <source>
        <strain evidence="2">AP3_22</strain>
    </source>
</reference>
<evidence type="ECO:0000313" key="2">
    <source>
        <dbReference type="Proteomes" id="UP000237440"/>
    </source>
</evidence>
<gene>
    <name evidence="1" type="ORF">B0D71_00375</name>
</gene>
<comment type="caution">
    <text evidence="1">The sequence shown here is derived from an EMBL/GenBank/DDBJ whole genome shotgun (WGS) entry which is preliminary data.</text>
</comment>
<name>A0A2S3VTR3_9PSED</name>
<evidence type="ECO:0000313" key="1">
    <source>
        <dbReference type="EMBL" id="POF43311.1"/>
    </source>
</evidence>
<accession>A0A2S3VTR3</accession>
<organism evidence="1 2">
    <name type="scientific">Pseudomonas laurylsulfativorans</name>
    <dbReference type="NCBI Taxonomy" id="1943631"/>
    <lineage>
        <taxon>Bacteria</taxon>
        <taxon>Pseudomonadati</taxon>
        <taxon>Pseudomonadota</taxon>
        <taxon>Gammaproteobacteria</taxon>
        <taxon>Pseudomonadales</taxon>
        <taxon>Pseudomonadaceae</taxon>
        <taxon>Pseudomonas</taxon>
    </lineage>
</organism>
<dbReference type="EMBL" id="MUJK01000001">
    <property type="protein sequence ID" value="POF43311.1"/>
    <property type="molecule type" value="Genomic_DNA"/>
</dbReference>
<dbReference type="Proteomes" id="UP000237440">
    <property type="component" value="Unassembled WGS sequence"/>
</dbReference>
<proteinExistence type="predicted"/>
<protein>
    <submittedName>
        <fullName evidence="1">Uncharacterized protein</fullName>
    </submittedName>
</protein>